<keyword evidence="3 6" id="KW-0012">Acyltransferase</keyword>
<dbReference type="Pfam" id="PF01553">
    <property type="entry name" value="Acyltransferase"/>
    <property type="match status" value="1"/>
</dbReference>
<dbReference type="RefSeq" id="WP_209356853.1">
    <property type="nucleotide sequence ID" value="NZ_CP060010.1"/>
</dbReference>
<protein>
    <submittedName>
        <fullName evidence="6">1-acyl-sn-glycerol-3-phosphate acyltransferase</fullName>
    </submittedName>
</protein>
<keyword evidence="2" id="KW-0808">Transferase</keyword>
<keyword evidence="4" id="KW-0812">Transmembrane</keyword>
<dbReference type="PANTHER" id="PTHR10434:SF11">
    <property type="entry name" value="1-ACYL-SN-GLYCEROL-3-PHOSPHATE ACYLTRANSFERASE"/>
    <property type="match status" value="1"/>
</dbReference>
<dbReference type="GO" id="GO:0003841">
    <property type="term" value="F:1-acylglycerol-3-phosphate O-acyltransferase activity"/>
    <property type="evidence" value="ECO:0007669"/>
    <property type="project" value="TreeGrafter"/>
</dbReference>
<evidence type="ECO:0000259" key="5">
    <source>
        <dbReference type="Pfam" id="PF01553"/>
    </source>
</evidence>
<dbReference type="CDD" id="cd07989">
    <property type="entry name" value="LPLAT_AGPAT-like"/>
    <property type="match status" value="1"/>
</dbReference>
<feature type="transmembrane region" description="Helical" evidence="4">
    <location>
        <begin position="12"/>
        <end position="30"/>
    </location>
</feature>
<accession>A0A975EQ58</accession>
<dbReference type="GO" id="GO:0006654">
    <property type="term" value="P:phosphatidic acid biosynthetic process"/>
    <property type="evidence" value="ECO:0007669"/>
    <property type="project" value="TreeGrafter"/>
</dbReference>
<dbReference type="KEGG" id="cact:HZ995_01055"/>
<organism evidence="6 7">
    <name type="scientific">Cognatishimia activa</name>
    <dbReference type="NCBI Taxonomy" id="1715691"/>
    <lineage>
        <taxon>Bacteria</taxon>
        <taxon>Pseudomonadati</taxon>
        <taxon>Pseudomonadota</taxon>
        <taxon>Alphaproteobacteria</taxon>
        <taxon>Rhodobacterales</taxon>
        <taxon>Paracoccaceae</taxon>
        <taxon>Cognatishimia</taxon>
    </lineage>
</organism>
<evidence type="ECO:0000256" key="3">
    <source>
        <dbReference type="ARBA" id="ARBA00023315"/>
    </source>
</evidence>
<reference evidence="6" key="1">
    <citation type="submission" date="2020-07" db="EMBL/GenBank/DDBJ databases">
        <title>Genome sequences of bacteria associated with the marine, planktonic diatom Thalassiosira profunda strain ECT2AJA-044.</title>
        <authorList>
            <person name="Gargas C.B."/>
            <person name="Roberts W.R."/>
            <person name="Alverson A.J."/>
        </authorList>
    </citation>
    <scope>NUCLEOTIDE SEQUENCE</scope>
    <source>
        <strain evidence="6">ECT2AJA-044</strain>
    </source>
</reference>
<evidence type="ECO:0000313" key="7">
    <source>
        <dbReference type="Proteomes" id="UP000665026"/>
    </source>
</evidence>
<evidence type="ECO:0000256" key="4">
    <source>
        <dbReference type="SAM" id="Phobius"/>
    </source>
</evidence>
<comment type="pathway">
    <text evidence="1">Lipid metabolism.</text>
</comment>
<evidence type="ECO:0000313" key="6">
    <source>
        <dbReference type="EMBL" id="QTN36150.1"/>
    </source>
</evidence>
<feature type="domain" description="Phospholipid/glycerol acyltransferase" evidence="5">
    <location>
        <begin position="64"/>
        <end position="182"/>
    </location>
</feature>
<dbReference type="Proteomes" id="UP000665026">
    <property type="component" value="Chromosome"/>
</dbReference>
<dbReference type="InterPro" id="IPR002123">
    <property type="entry name" value="Plipid/glycerol_acylTrfase"/>
</dbReference>
<gene>
    <name evidence="6" type="ORF">HZ995_01055</name>
</gene>
<dbReference type="SUPFAM" id="SSF69593">
    <property type="entry name" value="Glycerol-3-phosphate (1)-acyltransferase"/>
    <property type="match status" value="1"/>
</dbReference>
<keyword evidence="4" id="KW-0472">Membrane</keyword>
<keyword evidence="4" id="KW-1133">Transmembrane helix</keyword>
<dbReference type="EMBL" id="CP060010">
    <property type="protein sequence ID" value="QTN36150.1"/>
    <property type="molecule type" value="Genomic_DNA"/>
</dbReference>
<name>A0A975EQ58_9RHOB</name>
<evidence type="ECO:0000256" key="1">
    <source>
        <dbReference type="ARBA" id="ARBA00005189"/>
    </source>
</evidence>
<evidence type="ECO:0000256" key="2">
    <source>
        <dbReference type="ARBA" id="ARBA00022679"/>
    </source>
</evidence>
<sequence length="244" mass="26606">MKAIVQTIRGGIASALWLMGAPFITTWAAFTTQTRDSACALVGAHFRRFLRRCRIEVKIDGTPPPEGTGAIVCYNESSFADVAAFGMIMWDYVDRVAAADLYAFLPFGRRLARKAQIEMVPRGNRNGTDELIERIVGKVQGGERMAWGGEGHLVGIDGVGHFKRGACIVAIRAQVPIVPVTYYGGHKAMPFPTVRARPGTIHVRFGTPISTVGLTEDDARDLADKVQAIVSQTYEEMRHEAGDA</sequence>
<dbReference type="AlphaFoldDB" id="A0A975EQ58"/>
<proteinExistence type="predicted"/>
<dbReference type="PANTHER" id="PTHR10434">
    <property type="entry name" value="1-ACYL-SN-GLYCEROL-3-PHOSPHATE ACYLTRANSFERASE"/>
    <property type="match status" value="1"/>
</dbReference>